<dbReference type="EnsemblMetazoa" id="GPPI002593-RA">
    <property type="protein sequence ID" value="GPPI002593-PA"/>
    <property type="gene ID" value="GPPI002593"/>
</dbReference>
<accession>A0A1B0AN32</accession>
<evidence type="ECO:0000313" key="2">
    <source>
        <dbReference type="EnsemblMetazoa" id="GPPI002593-PA"/>
    </source>
</evidence>
<evidence type="ECO:0000313" key="3">
    <source>
        <dbReference type="Proteomes" id="UP000092460"/>
    </source>
</evidence>
<sequence length="69" mass="7903">MPNSTKVWHILIMVQPGRYMMSKGLADLNEKVESCEIYMQRKQNQAPFLKPGTFRANHPNEGENILSPS</sequence>
<reference evidence="3" key="1">
    <citation type="submission" date="2015-01" db="EMBL/GenBank/DDBJ databases">
        <authorList>
            <person name="Aksoy S."/>
            <person name="Warren W."/>
            <person name="Wilson R.K."/>
        </authorList>
    </citation>
    <scope>NUCLEOTIDE SEQUENCE [LARGE SCALE GENOMIC DNA]</scope>
    <source>
        <strain evidence="3">IAEA</strain>
    </source>
</reference>
<protein>
    <submittedName>
        <fullName evidence="2">Uncharacterized protein</fullName>
    </submittedName>
</protein>
<feature type="region of interest" description="Disordered" evidence="1">
    <location>
        <begin position="49"/>
        <end position="69"/>
    </location>
</feature>
<name>A0A1B0AN32_9MUSC</name>
<proteinExistence type="predicted"/>
<organism evidence="2 3">
    <name type="scientific">Glossina palpalis gambiensis</name>
    <dbReference type="NCBI Taxonomy" id="67801"/>
    <lineage>
        <taxon>Eukaryota</taxon>
        <taxon>Metazoa</taxon>
        <taxon>Ecdysozoa</taxon>
        <taxon>Arthropoda</taxon>
        <taxon>Hexapoda</taxon>
        <taxon>Insecta</taxon>
        <taxon>Pterygota</taxon>
        <taxon>Neoptera</taxon>
        <taxon>Endopterygota</taxon>
        <taxon>Diptera</taxon>
        <taxon>Brachycera</taxon>
        <taxon>Muscomorpha</taxon>
        <taxon>Hippoboscoidea</taxon>
        <taxon>Glossinidae</taxon>
        <taxon>Glossina</taxon>
    </lineage>
</organism>
<dbReference type="Proteomes" id="UP000092460">
    <property type="component" value="Unassembled WGS sequence"/>
</dbReference>
<dbReference type="VEuPathDB" id="VectorBase:GPPI002593"/>
<evidence type="ECO:0000256" key="1">
    <source>
        <dbReference type="SAM" id="MobiDB-lite"/>
    </source>
</evidence>
<dbReference type="AlphaFoldDB" id="A0A1B0AN32"/>
<dbReference type="EMBL" id="JXJN01000697">
    <property type="status" value="NOT_ANNOTATED_CDS"/>
    <property type="molecule type" value="Genomic_DNA"/>
</dbReference>
<keyword evidence="3" id="KW-1185">Reference proteome</keyword>
<reference evidence="2" key="2">
    <citation type="submission" date="2020-05" db="UniProtKB">
        <authorList>
            <consortium name="EnsemblMetazoa"/>
        </authorList>
    </citation>
    <scope>IDENTIFICATION</scope>
    <source>
        <strain evidence="2">IAEA</strain>
    </source>
</reference>